<evidence type="ECO:0000256" key="5">
    <source>
        <dbReference type="ARBA" id="ARBA00022777"/>
    </source>
</evidence>
<dbReference type="PANTHER" id="PTHR48012">
    <property type="entry name" value="STERILE20-LIKE KINASE, ISOFORM B-RELATED"/>
    <property type="match status" value="1"/>
</dbReference>
<dbReference type="EMBL" id="ML143400">
    <property type="protein sequence ID" value="TBU31325.1"/>
    <property type="molecule type" value="Genomic_DNA"/>
</dbReference>
<comment type="catalytic activity">
    <reaction evidence="7">
        <text>L-threonyl-[protein] + ATP = O-phospho-L-threonyl-[protein] + ADP + H(+)</text>
        <dbReference type="Rhea" id="RHEA:46608"/>
        <dbReference type="Rhea" id="RHEA-COMP:11060"/>
        <dbReference type="Rhea" id="RHEA-COMP:11605"/>
        <dbReference type="ChEBI" id="CHEBI:15378"/>
        <dbReference type="ChEBI" id="CHEBI:30013"/>
        <dbReference type="ChEBI" id="CHEBI:30616"/>
        <dbReference type="ChEBI" id="CHEBI:61977"/>
        <dbReference type="ChEBI" id="CHEBI:456216"/>
        <dbReference type="EC" id="2.7.11.1"/>
    </reaction>
</comment>
<comment type="catalytic activity">
    <reaction evidence="8">
        <text>L-seryl-[protein] + ATP = O-phospho-L-seryl-[protein] + ADP + H(+)</text>
        <dbReference type="Rhea" id="RHEA:17989"/>
        <dbReference type="Rhea" id="RHEA-COMP:9863"/>
        <dbReference type="Rhea" id="RHEA-COMP:11604"/>
        <dbReference type="ChEBI" id="CHEBI:15378"/>
        <dbReference type="ChEBI" id="CHEBI:29999"/>
        <dbReference type="ChEBI" id="CHEBI:30616"/>
        <dbReference type="ChEBI" id="CHEBI:83421"/>
        <dbReference type="ChEBI" id="CHEBI:456216"/>
        <dbReference type="EC" id="2.7.11.1"/>
    </reaction>
</comment>
<keyword evidence="2" id="KW-0723">Serine/threonine-protein kinase</keyword>
<keyword evidence="6" id="KW-0067">ATP-binding</keyword>
<dbReference type="PROSITE" id="PS50011">
    <property type="entry name" value="PROTEIN_KINASE_DOM"/>
    <property type="match status" value="1"/>
</dbReference>
<keyword evidence="3" id="KW-0808">Transferase</keyword>
<evidence type="ECO:0000256" key="7">
    <source>
        <dbReference type="ARBA" id="ARBA00047899"/>
    </source>
</evidence>
<evidence type="ECO:0000256" key="1">
    <source>
        <dbReference type="ARBA" id="ARBA00008874"/>
    </source>
</evidence>
<dbReference type="Gene3D" id="1.10.510.10">
    <property type="entry name" value="Transferase(Phosphotransferase) domain 1"/>
    <property type="match status" value="1"/>
</dbReference>
<dbReference type="InterPro" id="IPR011009">
    <property type="entry name" value="Kinase-like_dom_sf"/>
</dbReference>
<dbReference type="InterPro" id="IPR020635">
    <property type="entry name" value="Tyr_kinase_cat_dom"/>
</dbReference>
<reference evidence="12 13" key="1">
    <citation type="submission" date="2019-01" db="EMBL/GenBank/DDBJ databases">
        <title>Draft genome sequences of three monokaryotic isolates of the white-rot basidiomycete fungus Dichomitus squalens.</title>
        <authorList>
            <consortium name="DOE Joint Genome Institute"/>
            <person name="Lopez S.C."/>
            <person name="Andreopoulos B."/>
            <person name="Pangilinan J."/>
            <person name="Lipzen A."/>
            <person name="Riley R."/>
            <person name="Ahrendt S."/>
            <person name="Ng V."/>
            <person name="Barry K."/>
            <person name="Daum C."/>
            <person name="Grigoriev I.V."/>
            <person name="Hilden K.S."/>
            <person name="Makela M.R."/>
            <person name="de Vries R.P."/>
        </authorList>
    </citation>
    <scope>NUCLEOTIDE SEQUENCE [LARGE SCALE GENOMIC DNA]</scope>
    <source>
        <strain evidence="12 13">CBS 464.89</strain>
        <strain evidence="11">OM18370.1</strain>
    </source>
</reference>
<dbReference type="Proteomes" id="UP000292957">
    <property type="component" value="Unassembled WGS sequence"/>
</dbReference>
<evidence type="ECO:0000256" key="8">
    <source>
        <dbReference type="ARBA" id="ARBA00048679"/>
    </source>
</evidence>
<keyword evidence="4" id="KW-0547">Nucleotide-binding</keyword>
<evidence type="ECO:0000313" key="12">
    <source>
        <dbReference type="EMBL" id="TBU55154.1"/>
    </source>
</evidence>
<feature type="region of interest" description="Disordered" evidence="9">
    <location>
        <begin position="138"/>
        <end position="157"/>
    </location>
</feature>
<dbReference type="GO" id="GO:0005737">
    <property type="term" value="C:cytoplasm"/>
    <property type="evidence" value="ECO:0007669"/>
    <property type="project" value="TreeGrafter"/>
</dbReference>
<dbReference type="GO" id="GO:0004713">
    <property type="term" value="F:protein tyrosine kinase activity"/>
    <property type="evidence" value="ECO:0007669"/>
    <property type="project" value="InterPro"/>
</dbReference>
<evidence type="ECO:0000313" key="13">
    <source>
        <dbReference type="Proteomes" id="UP000292082"/>
    </source>
</evidence>
<dbReference type="PANTHER" id="PTHR48012:SF10">
    <property type="entry name" value="FI20177P1"/>
    <property type="match status" value="1"/>
</dbReference>
<feature type="compositionally biased region" description="Low complexity" evidence="9">
    <location>
        <begin position="29"/>
        <end position="60"/>
    </location>
</feature>
<proteinExistence type="inferred from homology"/>
<comment type="similarity">
    <text evidence="1">Belongs to the protein kinase superfamily. STE Ser/Thr protein kinase family. STE20 subfamily.</text>
</comment>
<dbReference type="Proteomes" id="UP000292082">
    <property type="component" value="Unassembled WGS sequence"/>
</dbReference>
<protein>
    <submittedName>
        <fullName evidence="12">Kinase-like protein</fullName>
    </submittedName>
</protein>
<evidence type="ECO:0000259" key="10">
    <source>
        <dbReference type="PROSITE" id="PS50011"/>
    </source>
</evidence>
<keyword evidence="5 12" id="KW-0418">Kinase</keyword>
<evidence type="ECO:0000256" key="9">
    <source>
        <dbReference type="SAM" id="MobiDB-lite"/>
    </source>
</evidence>
<dbReference type="SMART" id="SM00219">
    <property type="entry name" value="TyrKc"/>
    <property type="match status" value="1"/>
</dbReference>
<sequence>MVVSPVRANEDSRTRTAPAFGEADDGRSHSPNSSESHSSTYSSSTTASLSTGTGSASSDSRPQTLTTEASDWRSSGPKPKSLYSNPSPEPSPRASSFGERDAFTVSVTADLREPDVDVLQRRPSIVTDDNFLSTRRADGNLLTPVSPPSNSPSPNSPVPAYPGWLSAVVAPLKSFINDRLDPRDLYTDLREIAEGESGSVYAARVLASPTSPEKKPDSFVAIKNIAIMPSGSPKIDDLQRELTLMKGLSHPHILTMDALYVDLVEDSLWIRMELMERSIADVIALVEEGIDLNEKIMAQIARDVVDALCYLQSKCIAHRDVRSDNLLVDKDGVVKLADFSNAVQVTRADPICCDPAGVPYWQAPEIRRGGSYNALKVDIWSLGATIWELAETEPPFSDIADPRQFGTELPPLRQPEIYSRSLHDFLNLCSSSSSSRPDPHDLLNTSFIRNLSGRRPIINLLAECRDIEERLSRRQSTDSAGTVSRS</sequence>
<evidence type="ECO:0000256" key="4">
    <source>
        <dbReference type="ARBA" id="ARBA00022741"/>
    </source>
</evidence>
<dbReference type="Pfam" id="PF00069">
    <property type="entry name" value="Pkinase"/>
    <property type="match status" value="1"/>
</dbReference>
<dbReference type="InterPro" id="IPR000719">
    <property type="entry name" value="Prot_kinase_dom"/>
</dbReference>
<evidence type="ECO:0000313" key="11">
    <source>
        <dbReference type="EMBL" id="TBU31325.1"/>
    </source>
</evidence>
<keyword evidence="13" id="KW-1185">Reference proteome</keyword>
<dbReference type="OrthoDB" id="248923at2759"/>
<feature type="compositionally biased region" description="Pro residues" evidence="9">
    <location>
        <begin position="145"/>
        <end position="157"/>
    </location>
</feature>
<name>A0A4Q9PLX6_9APHY</name>
<evidence type="ECO:0000256" key="6">
    <source>
        <dbReference type="ARBA" id="ARBA00022840"/>
    </source>
</evidence>
<feature type="compositionally biased region" description="Polar residues" evidence="9">
    <location>
        <begin position="61"/>
        <end position="73"/>
    </location>
</feature>
<evidence type="ECO:0000256" key="3">
    <source>
        <dbReference type="ARBA" id="ARBA00022679"/>
    </source>
</evidence>
<dbReference type="EMBL" id="ML145174">
    <property type="protein sequence ID" value="TBU55154.1"/>
    <property type="molecule type" value="Genomic_DNA"/>
</dbReference>
<dbReference type="InterPro" id="IPR050629">
    <property type="entry name" value="STE20/SPS1-PAK"/>
</dbReference>
<dbReference type="STRING" id="114155.A0A4Q9PLX6"/>
<dbReference type="SUPFAM" id="SSF56112">
    <property type="entry name" value="Protein kinase-like (PK-like)"/>
    <property type="match status" value="1"/>
</dbReference>
<dbReference type="GO" id="GO:0005524">
    <property type="term" value="F:ATP binding"/>
    <property type="evidence" value="ECO:0007669"/>
    <property type="project" value="UniProtKB-KW"/>
</dbReference>
<organism evidence="12 13">
    <name type="scientific">Dichomitus squalens</name>
    <dbReference type="NCBI Taxonomy" id="114155"/>
    <lineage>
        <taxon>Eukaryota</taxon>
        <taxon>Fungi</taxon>
        <taxon>Dikarya</taxon>
        <taxon>Basidiomycota</taxon>
        <taxon>Agaricomycotina</taxon>
        <taxon>Agaricomycetes</taxon>
        <taxon>Polyporales</taxon>
        <taxon>Polyporaceae</taxon>
        <taxon>Dichomitus</taxon>
    </lineage>
</organism>
<gene>
    <name evidence="12" type="ORF">BD310DRAFT_826498</name>
    <name evidence="11" type="ORF">BD311DRAFT_657020</name>
</gene>
<dbReference type="GO" id="GO:0004674">
    <property type="term" value="F:protein serine/threonine kinase activity"/>
    <property type="evidence" value="ECO:0007669"/>
    <property type="project" value="UniProtKB-KW"/>
</dbReference>
<accession>A0A4Q9PLX6</accession>
<evidence type="ECO:0000256" key="2">
    <source>
        <dbReference type="ARBA" id="ARBA00022527"/>
    </source>
</evidence>
<feature type="domain" description="Protein kinase" evidence="10">
    <location>
        <begin position="186"/>
        <end position="448"/>
    </location>
</feature>
<dbReference type="AlphaFoldDB" id="A0A4Q9PLX6"/>
<feature type="region of interest" description="Disordered" evidence="9">
    <location>
        <begin position="1"/>
        <end position="99"/>
    </location>
</feature>